<proteinExistence type="predicted"/>
<evidence type="ECO:0000256" key="4">
    <source>
        <dbReference type="ARBA" id="ARBA00023136"/>
    </source>
</evidence>
<dbReference type="PROSITE" id="PS51778">
    <property type="entry name" value="VAST"/>
    <property type="match status" value="1"/>
</dbReference>
<keyword evidence="4" id="KW-0472">Membrane</keyword>
<accession>A0ABP0NFX8</accession>
<comment type="caution">
    <text evidence="6">The sequence shown here is derived from an EMBL/GenBank/DDBJ whole genome shotgun (WGS) entry which is preliminary data.</text>
</comment>
<evidence type="ECO:0000313" key="6">
    <source>
        <dbReference type="EMBL" id="CAK9062032.1"/>
    </source>
</evidence>
<sequence>MADELARHSPLQCLGWLCNQLCGVAAERRAASRVLTRAREQCVQLRVGEPSRCAALVHKLAQENNDDLPLQHLRAAEQHLAALERWLRGEGNEESGARAERIARELGLESLGSGPGADEFGRIFSDVAGEILIQSLPGSVKVRNFRHPGKVFITNTRLCFYSYVLGVEVSFAAKWIEIASLRLEENSESHTYPVVVSLKEAMDFDGKDVKMLDLRVFEFSDLGIFQKSAMYFVGADLFGIYEESEVKSPEKSPMEKSVKEVPTSTRLVRTASMISPDEVLKELSMWELERRTNLFKSHWKAPYWPHDGAAKMKWVALEGNAYIRHPFIPVSMAEEKIAVSDIPPVESVEFLGMRRNCTWSTCPVDGETDELGWQYSTDFVMGNTGWLPYCGSVSFVRRRCWQPCFYTDADDDAAAAALDRAPISLIQNKAPATAKETIFEQVLGEISLELLGQSLESDDWKDPDSLMAFYWEETGAMDLDISPWSDGSSFASAVKGKVRTIEMRSPVPPAPMCPKETRVQSTWHIVVLPDQVLLESVTMSLDVPCGTMFNVISCDSFTIKDGKLKMSRTCGVEWLQSSWLKSMVEQNVPPQLKAIAERMVGVVTRWWEK</sequence>
<comment type="subcellular location">
    <subcellularLocation>
        <location evidence="1">Membrane</location>
        <topology evidence="1">Single-pass membrane protein</topology>
    </subcellularLocation>
</comment>
<dbReference type="Pfam" id="PF16016">
    <property type="entry name" value="VASt"/>
    <property type="match status" value="1"/>
</dbReference>
<protein>
    <submittedName>
        <fullName evidence="6">Acylcarnitine hydrolase</fullName>
    </submittedName>
</protein>
<evidence type="ECO:0000256" key="3">
    <source>
        <dbReference type="ARBA" id="ARBA00022989"/>
    </source>
</evidence>
<dbReference type="InterPro" id="IPR011993">
    <property type="entry name" value="PH-like_dom_sf"/>
</dbReference>
<dbReference type="Gene3D" id="2.30.29.30">
    <property type="entry name" value="Pleckstrin-homology domain (PH domain)/Phosphotyrosine-binding domain (PTB)"/>
    <property type="match status" value="1"/>
</dbReference>
<dbReference type="InterPro" id="IPR004182">
    <property type="entry name" value="GRAM"/>
</dbReference>
<reference evidence="6 7" key="1">
    <citation type="submission" date="2024-02" db="EMBL/GenBank/DDBJ databases">
        <authorList>
            <person name="Chen Y."/>
            <person name="Shah S."/>
            <person name="Dougan E. K."/>
            <person name="Thang M."/>
            <person name="Chan C."/>
        </authorList>
    </citation>
    <scope>NUCLEOTIDE SEQUENCE [LARGE SCALE GENOMIC DNA]</scope>
</reference>
<feature type="domain" description="VASt" evidence="5">
    <location>
        <begin position="435"/>
        <end position="600"/>
    </location>
</feature>
<dbReference type="Proteomes" id="UP001642464">
    <property type="component" value="Unassembled WGS sequence"/>
</dbReference>
<evidence type="ECO:0000313" key="7">
    <source>
        <dbReference type="Proteomes" id="UP001642464"/>
    </source>
</evidence>
<keyword evidence="3" id="KW-1133">Transmembrane helix</keyword>
<dbReference type="GO" id="GO:0016787">
    <property type="term" value="F:hydrolase activity"/>
    <property type="evidence" value="ECO:0007669"/>
    <property type="project" value="UniProtKB-KW"/>
</dbReference>
<keyword evidence="2" id="KW-0812">Transmembrane</keyword>
<evidence type="ECO:0000259" key="5">
    <source>
        <dbReference type="PROSITE" id="PS51778"/>
    </source>
</evidence>
<dbReference type="Pfam" id="PF02893">
    <property type="entry name" value="GRAM"/>
    <property type="match status" value="1"/>
</dbReference>
<dbReference type="InterPro" id="IPR031968">
    <property type="entry name" value="VASt"/>
</dbReference>
<dbReference type="EMBL" id="CAXAMM010028003">
    <property type="protein sequence ID" value="CAK9062032.1"/>
    <property type="molecule type" value="Genomic_DNA"/>
</dbReference>
<feature type="non-terminal residue" evidence="6">
    <location>
        <position position="609"/>
    </location>
</feature>
<keyword evidence="6" id="KW-0378">Hydrolase</keyword>
<keyword evidence="7" id="KW-1185">Reference proteome</keyword>
<name>A0ABP0NFX8_9DINO</name>
<gene>
    <name evidence="6" type="ORF">SCF082_LOCUS32399</name>
</gene>
<evidence type="ECO:0000256" key="1">
    <source>
        <dbReference type="ARBA" id="ARBA00004167"/>
    </source>
</evidence>
<organism evidence="6 7">
    <name type="scientific">Durusdinium trenchii</name>
    <dbReference type="NCBI Taxonomy" id="1381693"/>
    <lineage>
        <taxon>Eukaryota</taxon>
        <taxon>Sar</taxon>
        <taxon>Alveolata</taxon>
        <taxon>Dinophyceae</taxon>
        <taxon>Suessiales</taxon>
        <taxon>Symbiodiniaceae</taxon>
        <taxon>Durusdinium</taxon>
    </lineage>
</organism>
<evidence type="ECO:0000256" key="2">
    <source>
        <dbReference type="ARBA" id="ARBA00022692"/>
    </source>
</evidence>